<dbReference type="HAMAP" id="MF_00178">
    <property type="entry name" value="Lumazine_synth"/>
    <property type="match status" value="1"/>
</dbReference>
<reference evidence="8 9" key="1">
    <citation type="submission" date="2019-09" db="EMBL/GenBank/DDBJ databases">
        <title>Genome sequence and assembly of Taibaiella sp.</title>
        <authorList>
            <person name="Chhetri G."/>
        </authorList>
    </citation>
    <scope>NUCLEOTIDE SEQUENCE [LARGE SCALE GENOMIC DNA]</scope>
    <source>
        <strain evidence="8 9">KVB11</strain>
    </source>
</reference>
<dbReference type="PANTHER" id="PTHR21058">
    <property type="entry name" value="6,7-DIMETHYL-8-RIBITYLLUMAZINE SYNTHASE DMRL SYNTHASE LUMAZINE SYNTHASE"/>
    <property type="match status" value="1"/>
</dbReference>
<evidence type="ECO:0000256" key="7">
    <source>
        <dbReference type="HAMAP-Rule" id="MF_00178"/>
    </source>
</evidence>
<dbReference type="GO" id="GO:0000906">
    <property type="term" value="F:6,7-dimethyl-8-ribityllumazine synthase activity"/>
    <property type="evidence" value="ECO:0007669"/>
    <property type="project" value="UniProtKB-UniRule"/>
</dbReference>
<dbReference type="RefSeq" id="WP_150032592.1">
    <property type="nucleotide sequence ID" value="NZ_VWSH01000002.1"/>
</dbReference>
<dbReference type="EMBL" id="VWSH01000002">
    <property type="protein sequence ID" value="KAA5534913.1"/>
    <property type="molecule type" value="Genomic_DNA"/>
</dbReference>
<evidence type="ECO:0000256" key="5">
    <source>
        <dbReference type="ARBA" id="ARBA00022679"/>
    </source>
</evidence>
<evidence type="ECO:0000256" key="3">
    <source>
        <dbReference type="ARBA" id="ARBA00012664"/>
    </source>
</evidence>
<keyword evidence="9" id="KW-1185">Reference proteome</keyword>
<gene>
    <name evidence="7" type="primary">ribH</name>
    <name evidence="8" type="ORF">F0919_09945</name>
</gene>
<evidence type="ECO:0000256" key="2">
    <source>
        <dbReference type="ARBA" id="ARBA00007424"/>
    </source>
</evidence>
<dbReference type="EC" id="2.5.1.78" evidence="3 7"/>
<evidence type="ECO:0000256" key="1">
    <source>
        <dbReference type="ARBA" id="ARBA00004917"/>
    </source>
</evidence>
<feature type="binding site" evidence="7">
    <location>
        <position position="139"/>
    </location>
    <ligand>
        <name>(2S)-2-hydroxy-3-oxobutyl phosphate</name>
        <dbReference type="ChEBI" id="CHEBI:58830"/>
    </ligand>
</feature>
<dbReference type="UniPathway" id="UPA00275">
    <property type="reaction ID" value="UER00404"/>
</dbReference>
<keyword evidence="5 7" id="KW-0808">Transferase</keyword>
<evidence type="ECO:0000313" key="9">
    <source>
        <dbReference type="Proteomes" id="UP000323632"/>
    </source>
</evidence>
<dbReference type="InterPro" id="IPR034964">
    <property type="entry name" value="LS"/>
</dbReference>
<dbReference type="GO" id="GO:0009349">
    <property type="term" value="C:riboflavin synthase complex"/>
    <property type="evidence" value="ECO:0007669"/>
    <property type="project" value="UniProtKB-UniRule"/>
</dbReference>
<dbReference type="InterPro" id="IPR036467">
    <property type="entry name" value="LS/RS_sf"/>
</dbReference>
<comment type="pathway">
    <text evidence="1 7">Cofactor biosynthesis; riboflavin biosynthesis; riboflavin from 2-hydroxy-3-oxobutyl phosphate and 5-amino-6-(D-ribitylamino)uracil: step 1/2.</text>
</comment>
<accession>A0A5M6CIR3</accession>
<feature type="binding site" evidence="7">
    <location>
        <position position="125"/>
    </location>
    <ligand>
        <name>5-amino-6-(D-ribitylamino)uracil</name>
        <dbReference type="ChEBI" id="CHEBI:15934"/>
    </ligand>
</feature>
<dbReference type="AlphaFoldDB" id="A0A5M6CIR3"/>
<protein>
    <recommendedName>
        <fullName evidence="3 7">6,7-dimethyl-8-ribityllumazine synthase</fullName>
        <shortName evidence="7">DMRL synthase</shortName>
        <shortName evidence="7">LS</shortName>
        <shortName evidence="7">Lumazine synthase</shortName>
        <ecNumber evidence="3 7">2.5.1.78</ecNumber>
    </recommendedName>
</protein>
<evidence type="ECO:0000313" key="8">
    <source>
        <dbReference type="EMBL" id="KAA5534913.1"/>
    </source>
</evidence>
<feature type="binding site" evidence="7">
    <location>
        <begin position="63"/>
        <end position="65"/>
    </location>
    <ligand>
        <name>5-amino-6-(D-ribitylamino)uracil</name>
        <dbReference type="ChEBI" id="CHEBI:15934"/>
    </ligand>
</feature>
<dbReference type="CDD" id="cd09209">
    <property type="entry name" value="Lumazine_synthase-I"/>
    <property type="match status" value="1"/>
</dbReference>
<organism evidence="8 9">
    <name type="scientific">Taibaiella lutea</name>
    <dbReference type="NCBI Taxonomy" id="2608001"/>
    <lineage>
        <taxon>Bacteria</taxon>
        <taxon>Pseudomonadati</taxon>
        <taxon>Bacteroidota</taxon>
        <taxon>Chitinophagia</taxon>
        <taxon>Chitinophagales</taxon>
        <taxon>Chitinophagaceae</taxon>
        <taxon>Taibaiella</taxon>
    </lineage>
</organism>
<dbReference type="Proteomes" id="UP000323632">
    <property type="component" value="Unassembled WGS sequence"/>
</dbReference>
<name>A0A5M6CIR3_9BACT</name>
<comment type="function">
    <text evidence="7">Catalyzes the formation of 6,7-dimethyl-8-ribityllumazine by condensation of 5-amino-6-(D-ribitylamino)uracil with 3,4-dihydroxy-2-butanone 4-phosphate. This is the penultimate step in the biosynthesis of riboflavin.</text>
</comment>
<dbReference type="InterPro" id="IPR002180">
    <property type="entry name" value="LS/RS"/>
</dbReference>
<keyword evidence="4 7" id="KW-0686">Riboflavin biosynthesis</keyword>
<feature type="binding site" evidence="7">
    <location>
        <begin position="92"/>
        <end position="94"/>
    </location>
    <ligand>
        <name>5-amino-6-(D-ribitylamino)uracil</name>
        <dbReference type="ChEBI" id="CHEBI:15934"/>
    </ligand>
</feature>
<comment type="catalytic activity">
    <reaction evidence="6 7">
        <text>(2S)-2-hydroxy-3-oxobutyl phosphate + 5-amino-6-(D-ribitylamino)uracil = 6,7-dimethyl-8-(1-D-ribityl)lumazine + phosphate + 2 H2O + H(+)</text>
        <dbReference type="Rhea" id="RHEA:26152"/>
        <dbReference type="ChEBI" id="CHEBI:15377"/>
        <dbReference type="ChEBI" id="CHEBI:15378"/>
        <dbReference type="ChEBI" id="CHEBI:15934"/>
        <dbReference type="ChEBI" id="CHEBI:43474"/>
        <dbReference type="ChEBI" id="CHEBI:58201"/>
        <dbReference type="ChEBI" id="CHEBI:58830"/>
        <dbReference type="EC" id="2.5.1.78"/>
    </reaction>
</comment>
<proteinExistence type="inferred from homology"/>
<feature type="binding site" evidence="7">
    <location>
        <begin position="97"/>
        <end position="98"/>
    </location>
    <ligand>
        <name>(2S)-2-hydroxy-3-oxobutyl phosphate</name>
        <dbReference type="ChEBI" id="CHEBI:58830"/>
    </ligand>
</feature>
<feature type="active site" description="Proton donor" evidence="7">
    <location>
        <position position="100"/>
    </location>
</feature>
<feature type="binding site" evidence="7">
    <location>
        <position position="31"/>
    </location>
    <ligand>
        <name>5-amino-6-(D-ribitylamino)uracil</name>
        <dbReference type="ChEBI" id="CHEBI:15934"/>
    </ligand>
</feature>
<dbReference type="GO" id="GO:0009231">
    <property type="term" value="P:riboflavin biosynthetic process"/>
    <property type="evidence" value="ECO:0007669"/>
    <property type="project" value="UniProtKB-UniRule"/>
</dbReference>
<dbReference type="SUPFAM" id="SSF52121">
    <property type="entry name" value="Lumazine synthase"/>
    <property type="match status" value="1"/>
</dbReference>
<sequence length="165" mass="18065">MALSTESNNLLNISSLIDMENARVAIVATEWNDKMVAAQIEGAKRIAQQCNSVITHEIYVPGSFELPFACKAVWDSNKILSEAPEAIIAFGAVIRGGTPHFEYVCKAVTEGVLQLNLTLPIPVIFGVLTLNTEEEAWERLGGKHGHKGEEAMITALKMIKMKNEL</sequence>
<dbReference type="Gene3D" id="3.40.50.960">
    <property type="entry name" value="Lumazine/riboflavin synthase"/>
    <property type="match status" value="1"/>
</dbReference>
<evidence type="ECO:0000256" key="4">
    <source>
        <dbReference type="ARBA" id="ARBA00022619"/>
    </source>
</evidence>
<evidence type="ECO:0000256" key="6">
    <source>
        <dbReference type="ARBA" id="ARBA00048785"/>
    </source>
</evidence>
<dbReference type="NCBIfam" id="TIGR00114">
    <property type="entry name" value="lumazine-synth"/>
    <property type="match status" value="1"/>
</dbReference>
<comment type="similarity">
    <text evidence="2 7">Belongs to the DMRL synthase family.</text>
</comment>
<comment type="caution">
    <text evidence="8">The sequence shown here is derived from an EMBL/GenBank/DDBJ whole genome shotgun (WGS) entry which is preliminary data.</text>
</comment>
<dbReference type="Pfam" id="PF00885">
    <property type="entry name" value="DMRL_synthase"/>
    <property type="match status" value="1"/>
</dbReference>
<dbReference type="PANTHER" id="PTHR21058:SF0">
    <property type="entry name" value="6,7-DIMETHYL-8-RIBITYLLUMAZINE SYNTHASE"/>
    <property type="match status" value="1"/>
</dbReference>